<dbReference type="Proteomes" id="UP000677918">
    <property type="component" value="Unassembled WGS sequence"/>
</dbReference>
<evidence type="ECO:0000313" key="1">
    <source>
        <dbReference type="EMBL" id="GIQ69983.1"/>
    </source>
</evidence>
<organism evidence="1 2">
    <name type="scientific">Xylanibacillus composti</name>
    <dbReference type="NCBI Taxonomy" id="1572762"/>
    <lineage>
        <taxon>Bacteria</taxon>
        <taxon>Bacillati</taxon>
        <taxon>Bacillota</taxon>
        <taxon>Bacilli</taxon>
        <taxon>Bacillales</taxon>
        <taxon>Paenibacillaceae</taxon>
        <taxon>Xylanibacillus</taxon>
    </lineage>
</organism>
<proteinExistence type="predicted"/>
<sequence>MDGTLYDELEFIKQVYQPISMELAKYCLDCRYQIYDWILQRWMEKGSSYNKIFDELLDQYAIPPSIKSIIIDRCLDIYRHFDPKLTLPVDVEQLLDKIASTYNVFLVSDGPAYLQMNKFTSLQLHRWFDEKQAVITGKYGREYYKPSILSVDKIPILRGVCGNKVVYFGDREVDRQFAMRAGFQFVAVSCMQRKVQ</sequence>
<evidence type="ECO:0008006" key="3">
    <source>
        <dbReference type="Google" id="ProtNLM"/>
    </source>
</evidence>
<dbReference type="Pfam" id="PF13419">
    <property type="entry name" value="HAD_2"/>
    <property type="match status" value="1"/>
</dbReference>
<gene>
    <name evidence="1" type="ORF">XYCOK13_28070</name>
</gene>
<dbReference type="EMBL" id="BOVK01000038">
    <property type="protein sequence ID" value="GIQ69983.1"/>
    <property type="molecule type" value="Genomic_DNA"/>
</dbReference>
<evidence type="ECO:0000313" key="2">
    <source>
        <dbReference type="Proteomes" id="UP000677918"/>
    </source>
</evidence>
<dbReference type="Gene3D" id="1.10.150.520">
    <property type="match status" value="1"/>
</dbReference>
<keyword evidence="2" id="KW-1185">Reference proteome</keyword>
<dbReference type="InterPro" id="IPR036412">
    <property type="entry name" value="HAD-like_sf"/>
</dbReference>
<dbReference type="RefSeq" id="WP_213412771.1">
    <property type="nucleotide sequence ID" value="NZ_BOVK01000038.1"/>
</dbReference>
<reference evidence="1" key="1">
    <citation type="submission" date="2021-04" db="EMBL/GenBank/DDBJ databases">
        <title>Draft genome sequence of Xylanibacillus composti strain K13.</title>
        <authorList>
            <person name="Uke A."/>
            <person name="Chhe C."/>
            <person name="Baramee S."/>
            <person name="Kosugi A."/>
        </authorList>
    </citation>
    <scope>NUCLEOTIDE SEQUENCE</scope>
    <source>
        <strain evidence="1">K13</strain>
    </source>
</reference>
<comment type="caution">
    <text evidence="1">The sequence shown here is derived from an EMBL/GenBank/DDBJ whole genome shotgun (WGS) entry which is preliminary data.</text>
</comment>
<accession>A0A8J4H743</accession>
<dbReference type="Gene3D" id="3.40.50.1000">
    <property type="entry name" value="HAD superfamily/HAD-like"/>
    <property type="match status" value="1"/>
</dbReference>
<dbReference type="AlphaFoldDB" id="A0A8J4H743"/>
<name>A0A8J4H743_9BACL</name>
<protein>
    <recommendedName>
        <fullName evidence="3">HAD family hydrolase</fullName>
    </recommendedName>
</protein>
<dbReference type="InterPro" id="IPR023214">
    <property type="entry name" value="HAD_sf"/>
</dbReference>
<dbReference type="SUPFAM" id="SSF56784">
    <property type="entry name" value="HAD-like"/>
    <property type="match status" value="1"/>
</dbReference>
<dbReference type="InterPro" id="IPR041492">
    <property type="entry name" value="HAD_2"/>
</dbReference>